<feature type="region of interest" description="Disordered" evidence="1">
    <location>
        <begin position="89"/>
        <end position="121"/>
    </location>
</feature>
<dbReference type="Proteomes" id="UP001066276">
    <property type="component" value="Chromosome 9"/>
</dbReference>
<feature type="compositionally biased region" description="Polar residues" evidence="1">
    <location>
        <begin position="42"/>
        <end position="61"/>
    </location>
</feature>
<dbReference type="AlphaFoldDB" id="A0AAV7MPK4"/>
<proteinExistence type="predicted"/>
<sequence>MPSTSATSGLQPPSGRRTEANPAVNAEKKDALKEAKSDGKQQRGNTDLKSSSYSCRTNSNDGPALTSPWASSNDLLSTIADLKKQAKTIAAERGKRGSGHKSNKRVEGIASGNKDPPIAADAGKKMLGEQWVQIKEQRNPGNTMILN</sequence>
<gene>
    <name evidence="2" type="ORF">NDU88_002998</name>
</gene>
<evidence type="ECO:0000256" key="1">
    <source>
        <dbReference type="SAM" id="MobiDB-lite"/>
    </source>
</evidence>
<evidence type="ECO:0000313" key="2">
    <source>
        <dbReference type="EMBL" id="KAJ1105593.1"/>
    </source>
</evidence>
<feature type="compositionally biased region" description="Basic and acidic residues" evidence="1">
    <location>
        <begin position="26"/>
        <end position="41"/>
    </location>
</feature>
<feature type="region of interest" description="Disordered" evidence="1">
    <location>
        <begin position="1"/>
        <end position="70"/>
    </location>
</feature>
<dbReference type="EMBL" id="JANPWB010000013">
    <property type="protein sequence ID" value="KAJ1105593.1"/>
    <property type="molecule type" value="Genomic_DNA"/>
</dbReference>
<feature type="compositionally biased region" description="Polar residues" evidence="1">
    <location>
        <begin position="1"/>
        <end position="11"/>
    </location>
</feature>
<accession>A0AAV7MPK4</accession>
<name>A0AAV7MPK4_PLEWA</name>
<protein>
    <submittedName>
        <fullName evidence="2">Uncharacterized protein</fullName>
    </submittedName>
</protein>
<reference evidence="2" key="1">
    <citation type="journal article" date="2022" name="bioRxiv">
        <title>Sequencing and chromosome-scale assembly of the giantPleurodeles waltlgenome.</title>
        <authorList>
            <person name="Brown T."/>
            <person name="Elewa A."/>
            <person name="Iarovenko S."/>
            <person name="Subramanian E."/>
            <person name="Araus A.J."/>
            <person name="Petzold A."/>
            <person name="Susuki M."/>
            <person name="Suzuki K.-i.T."/>
            <person name="Hayashi T."/>
            <person name="Toyoda A."/>
            <person name="Oliveira C."/>
            <person name="Osipova E."/>
            <person name="Leigh N.D."/>
            <person name="Simon A."/>
            <person name="Yun M.H."/>
        </authorList>
    </citation>
    <scope>NUCLEOTIDE SEQUENCE</scope>
    <source>
        <strain evidence="2">20211129_DDA</strain>
        <tissue evidence="2">Liver</tissue>
    </source>
</reference>
<comment type="caution">
    <text evidence="2">The sequence shown here is derived from an EMBL/GenBank/DDBJ whole genome shotgun (WGS) entry which is preliminary data.</text>
</comment>
<evidence type="ECO:0000313" key="3">
    <source>
        <dbReference type="Proteomes" id="UP001066276"/>
    </source>
</evidence>
<organism evidence="2 3">
    <name type="scientific">Pleurodeles waltl</name>
    <name type="common">Iberian ribbed newt</name>
    <dbReference type="NCBI Taxonomy" id="8319"/>
    <lineage>
        <taxon>Eukaryota</taxon>
        <taxon>Metazoa</taxon>
        <taxon>Chordata</taxon>
        <taxon>Craniata</taxon>
        <taxon>Vertebrata</taxon>
        <taxon>Euteleostomi</taxon>
        <taxon>Amphibia</taxon>
        <taxon>Batrachia</taxon>
        <taxon>Caudata</taxon>
        <taxon>Salamandroidea</taxon>
        <taxon>Salamandridae</taxon>
        <taxon>Pleurodelinae</taxon>
        <taxon>Pleurodeles</taxon>
    </lineage>
</organism>
<keyword evidence="3" id="KW-1185">Reference proteome</keyword>